<proteinExistence type="predicted"/>
<evidence type="ECO:0000313" key="1">
    <source>
        <dbReference type="EMBL" id="KAI0060623.1"/>
    </source>
</evidence>
<protein>
    <submittedName>
        <fullName evidence="1">Uncharacterized protein</fullName>
    </submittedName>
</protein>
<comment type="caution">
    <text evidence="1">The sequence shown here is derived from an EMBL/GenBank/DDBJ whole genome shotgun (WGS) entry which is preliminary data.</text>
</comment>
<reference evidence="1" key="2">
    <citation type="journal article" date="2022" name="New Phytol.">
        <title>Evolutionary transition to the ectomycorrhizal habit in the genomes of a hyperdiverse lineage of mushroom-forming fungi.</title>
        <authorList>
            <person name="Looney B."/>
            <person name="Miyauchi S."/>
            <person name="Morin E."/>
            <person name="Drula E."/>
            <person name="Courty P.E."/>
            <person name="Kohler A."/>
            <person name="Kuo A."/>
            <person name="LaButti K."/>
            <person name="Pangilinan J."/>
            <person name="Lipzen A."/>
            <person name="Riley R."/>
            <person name="Andreopoulos W."/>
            <person name="He G."/>
            <person name="Johnson J."/>
            <person name="Nolan M."/>
            <person name="Tritt A."/>
            <person name="Barry K.W."/>
            <person name="Grigoriev I.V."/>
            <person name="Nagy L.G."/>
            <person name="Hibbett D."/>
            <person name="Henrissat B."/>
            <person name="Matheny P.B."/>
            <person name="Labbe J."/>
            <person name="Martin F.M."/>
        </authorList>
    </citation>
    <scope>NUCLEOTIDE SEQUENCE</scope>
    <source>
        <strain evidence="1">HHB10654</strain>
    </source>
</reference>
<evidence type="ECO:0000313" key="2">
    <source>
        <dbReference type="Proteomes" id="UP000814140"/>
    </source>
</evidence>
<reference evidence="1" key="1">
    <citation type="submission" date="2021-03" db="EMBL/GenBank/DDBJ databases">
        <authorList>
            <consortium name="DOE Joint Genome Institute"/>
            <person name="Ahrendt S."/>
            <person name="Looney B.P."/>
            <person name="Miyauchi S."/>
            <person name="Morin E."/>
            <person name="Drula E."/>
            <person name="Courty P.E."/>
            <person name="Chicoki N."/>
            <person name="Fauchery L."/>
            <person name="Kohler A."/>
            <person name="Kuo A."/>
            <person name="Labutti K."/>
            <person name="Pangilinan J."/>
            <person name="Lipzen A."/>
            <person name="Riley R."/>
            <person name="Andreopoulos W."/>
            <person name="He G."/>
            <person name="Johnson J."/>
            <person name="Barry K.W."/>
            <person name="Grigoriev I.V."/>
            <person name="Nagy L."/>
            <person name="Hibbett D."/>
            <person name="Henrissat B."/>
            <person name="Matheny P.B."/>
            <person name="Labbe J."/>
            <person name="Martin F."/>
        </authorList>
    </citation>
    <scope>NUCLEOTIDE SEQUENCE</scope>
    <source>
        <strain evidence="1">HHB10654</strain>
    </source>
</reference>
<accession>A0ACB8SXP5</accession>
<name>A0ACB8SXP5_9AGAM</name>
<dbReference type="Proteomes" id="UP000814140">
    <property type="component" value="Unassembled WGS sequence"/>
</dbReference>
<keyword evidence="2" id="KW-1185">Reference proteome</keyword>
<sequence>MLGCCEFSGPASQAGLRLARVRRASCSYSRSIVFHSLLALDSRFNHKSVARHEHAADEIAKPTRKVARQHPIIQPPSSTVRNAVPARYRRAFAVRVRECPQNCPHCASYASLPGAAGASVSNLQGIAGQAGLVRGAVAVCVSRPAACAHAAPRVRGAPPSPRA</sequence>
<dbReference type="EMBL" id="MU277218">
    <property type="protein sequence ID" value="KAI0060623.1"/>
    <property type="molecule type" value="Genomic_DNA"/>
</dbReference>
<organism evidence="1 2">
    <name type="scientific">Artomyces pyxidatus</name>
    <dbReference type="NCBI Taxonomy" id="48021"/>
    <lineage>
        <taxon>Eukaryota</taxon>
        <taxon>Fungi</taxon>
        <taxon>Dikarya</taxon>
        <taxon>Basidiomycota</taxon>
        <taxon>Agaricomycotina</taxon>
        <taxon>Agaricomycetes</taxon>
        <taxon>Russulales</taxon>
        <taxon>Auriscalpiaceae</taxon>
        <taxon>Artomyces</taxon>
    </lineage>
</organism>
<gene>
    <name evidence="1" type="ORF">BV25DRAFT_1917694</name>
</gene>